<dbReference type="PANTHER" id="PTHR45036:SF1">
    <property type="entry name" value="METHYLTRANSFERASE LIKE 7A"/>
    <property type="match status" value="1"/>
</dbReference>
<evidence type="ECO:0000313" key="3">
    <source>
        <dbReference type="EMBL" id="CAD7282688.1"/>
    </source>
</evidence>
<dbReference type="Proteomes" id="UP000678499">
    <property type="component" value="Unassembled WGS sequence"/>
</dbReference>
<dbReference type="AlphaFoldDB" id="A0A7R9BXW2"/>
<organism evidence="3">
    <name type="scientific">Notodromas monacha</name>
    <dbReference type="NCBI Taxonomy" id="399045"/>
    <lineage>
        <taxon>Eukaryota</taxon>
        <taxon>Metazoa</taxon>
        <taxon>Ecdysozoa</taxon>
        <taxon>Arthropoda</taxon>
        <taxon>Crustacea</taxon>
        <taxon>Oligostraca</taxon>
        <taxon>Ostracoda</taxon>
        <taxon>Podocopa</taxon>
        <taxon>Podocopida</taxon>
        <taxon>Cypridocopina</taxon>
        <taxon>Cypridoidea</taxon>
        <taxon>Cyprididae</taxon>
        <taxon>Notodromas</taxon>
    </lineage>
</organism>
<dbReference type="CDD" id="cd02440">
    <property type="entry name" value="AdoMet_MTases"/>
    <property type="match status" value="1"/>
</dbReference>
<evidence type="ECO:0000313" key="4">
    <source>
        <dbReference type="Proteomes" id="UP000678499"/>
    </source>
</evidence>
<proteinExistence type="predicted"/>
<feature type="compositionally biased region" description="Low complexity" evidence="1">
    <location>
        <begin position="281"/>
        <end position="292"/>
    </location>
</feature>
<protein>
    <recommendedName>
        <fullName evidence="2">Methyltransferase type 11 domain-containing protein</fullName>
    </recommendedName>
</protein>
<evidence type="ECO:0000259" key="2">
    <source>
        <dbReference type="Pfam" id="PF08241"/>
    </source>
</evidence>
<dbReference type="InterPro" id="IPR013216">
    <property type="entry name" value="Methyltransf_11"/>
</dbReference>
<reference evidence="3" key="1">
    <citation type="submission" date="2020-11" db="EMBL/GenBank/DDBJ databases">
        <authorList>
            <person name="Tran Van P."/>
        </authorList>
    </citation>
    <scope>NUCLEOTIDE SEQUENCE</scope>
</reference>
<dbReference type="InterPro" id="IPR052356">
    <property type="entry name" value="Thiol_S-MT"/>
</dbReference>
<dbReference type="Gene3D" id="3.40.50.150">
    <property type="entry name" value="Vaccinia Virus protein VP39"/>
    <property type="match status" value="1"/>
</dbReference>
<dbReference type="EMBL" id="CAJPEX010004178">
    <property type="protein sequence ID" value="CAG0922840.1"/>
    <property type="molecule type" value="Genomic_DNA"/>
</dbReference>
<dbReference type="InterPro" id="IPR029063">
    <property type="entry name" value="SAM-dependent_MTases_sf"/>
</dbReference>
<feature type="region of interest" description="Disordered" evidence="1">
    <location>
        <begin position="134"/>
        <end position="169"/>
    </location>
</feature>
<dbReference type="GO" id="GO:0008757">
    <property type="term" value="F:S-adenosylmethionine-dependent methyltransferase activity"/>
    <property type="evidence" value="ECO:0007669"/>
    <property type="project" value="InterPro"/>
</dbReference>
<dbReference type="EMBL" id="OA886215">
    <property type="protein sequence ID" value="CAD7282688.1"/>
    <property type="molecule type" value="Genomic_DNA"/>
</dbReference>
<dbReference type="SUPFAM" id="SSF53335">
    <property type="entry name" value="S-adenosyl-L-methionine-dependent methyltransferases"/>
    <property type="match status" value="1"/>
</dbReference>
<feature type="compositionally biased region" description="Polar residues" evidence="1">
    <location>
        <begin position="158"/>
        <end position="169"/>
    </location>
</feature>
<accession>A0A7R9BXW2</accession>
<evidence type="ECO:0000256" key="1">
    <source>
        <dbReference type="SAM" id="MobiDB-lite"/>
    </source>
</evidence>
<name>A0A7R9BXW2_9CRUS</name>
<dbReference type="Pfam" id="PF08241">
    <property type="entry name" value="Methyltransf_11"/>
    <property type="match status" value="1"/>
</dbReference>
<feature type="region of interest" description="Disordered" evidence="1">
    <location>
        <begin position="281"/>
        <end position="311"/>
    </location>
</feature>
<feature type="domain" description="Methyltransferase type 11" evidence="2">
    <location>
        <begin position="44"/>
        <end position="122"/>
    </location>
</feature>
<sequence length="311" mass="34632">MARLLDNYIYGFSHFRMLLNRRGPFVQRAASAVDVSYFPPNTLLTVVDPNPDFEQGIKDEIERNPGIELQCYVIVPGEDMRPIADDSMDAVVTTMALSRAENTHNMLAEIHRVLAPGGKYYFWEPVEFEHDEPLSPVSPHFKAPTSPKPMLSPKSPGADTTGTSPKNPFIFQRQTSTEVVTHARTEVREPQDDHGTLSNLKVLVNVALRRPRRNSSTVGEHRSDESIVEQKIRSMGFSHVSCENFLLDDPSDEDLNKKTWMERRMSLSVPKHWHLKGIAEKGAAGSAAAPAAVRHDEQPVSADVAAAEPEA</sequence>
<gene>
    <name evidence="3" type="ORF">NMOB1V02_LOCUS10309</name>
</gene>
<dbReference type="PANTHER" id="PTHR45036">
    <property type="entry name" value="METHYLTRANSFERASE LIKE 7B"/>
    <property type="match status" value="1"/>
</dbReference>
<keyword evidence="4" id="KW-1185">Reference proteome</keyword>
<dbReference type="OrthoDB" id="416496at2759"/>